<organism evidence="7 8">
    <name type="scientific">Fonsecaea nubica</name>
    <dbReference type="NCBI Taxonomy" id="856822"/>
    <lineage>
        <taxon>Eukaryota</taxon>
        <taxon>Fungi</taxon>
        <taxon>Dikarya</taxon>
        <taxon>Ascomycota</taxon>
        <taxon>Pezizomycotina</taxon>
        <taxon>Eurotiomycetes</taxon>
        <taxon>Chaetothyriomycetidae</taxon>
        <taxon>Chaetothyriales</taxon>
        <taxon>Herpotrichiellaceae</taxon>
        <taxon>Fonsecaea</taxon>
    </lineage>
</organism>
<keyword evidence="1" id="KW-0479">Metal-binding</keyword>
<keyword evidence="2" id="KW-0862">Zinc</keyword>
<proteinExistence type="predicted"/>
<evidence type="ECO:0000256" key="2">
    <source>
        <dbReference type="ARBA" id="ARBA00022833"/>
    </source>
</evidence>
<dbReference type="GO" id="GO:0003677">
    <property type="term" value="F:DNA binding"/>
    <property type="evidence" value="ECO:0007669"/>
    <property type="project" value="UniProtKB-KW"/>
</dbReference>
<reference evidence="7 8" key="1">
    <citation type="submission" date="2016-03" db="EMBL/GenBank/DDBJ databases">
        <title>The draft genome sequence of Fonsecaea nubica causative agent of cutaneous subcutaneous infection in human host.</title>
        <authorList>
            <person name="Costa F."/>
            <person name="Sybren D.H."/>
            <person name="Raittz R.T."/>
            <person name="Weiss V.A."/>
            <person name="Leao A.C."/>
            <person name="Gomes R."/>
            <person name="De Souza E.M."/>
            <person name="Pedrosa F.O."/>
            <person name="Steffens M.B."/>
            <person name="Bombassaro A."/>
            <person name="Tadra-Sfeir M.Z."/>
            <person name="Moreno L.F."/>
            <person name="Najafzadeh M.J."/>
            <person name="Felipe M.S."/>
            <person name="Teixeira M."/>
            <person name="Sun J."/>
            <person name="Xi L."/>
            <person name="Castro M.A."/>
            <person name="Vicente V.A."/>
        </authorList>
    </citation>
    <scope>NUCLEOTIDE SEQUENCE [LARGE SCALE GENOMIC DNA]</scope>
    <source>
        <strain evidence="7 8">CBS 269.64</strain>
    </source>
</reference>
<keyword evidence="6" id="KW-0539">Nucleus</keyword>
<keyword evidence="8" id="KW-1185">Reference proteome</keyword>
<dbReference type="Pfam" id="PF11951">
    <property type="entry name" value="Fungal_trans_2"/>
    <property type="match status" value="1"/>
</dbReference>
<dbReference type="PANTHER" id="PTHR36206:SF14">
    <property type="entry name" value="ZN(2)-C6 FUNGAL-TYPE DOMAIN-CONTAINING PROTEIN-RELATED"/>
    <property type="match status" value="1"/>
</dbReference>
<keyword evidence="5" id="KW-0804">Transcription</keyword>
<evidence type="ECO:0000313" key="7">
    <source>
        <dbReference type="EMBL" id="OAL31747.1"/>
    </source>
</evidence>
<sequence length="554" mass="62157">MHADEGIEIIHIGGDESSLVTTQERSPWKHKVQQRLCYLQNQKGKCDGYGQNVGSHASRAAAGATSFGNLRRLVSTTAHNHAEPEELRSFEFFMEKVVPSCTRMVDEAFWHQIIPQLSRSDPVIWYAVNSLACLIRHPQFSPTWTLPGRKILQPAVTDEHRRALRWYNQSIAKLQERISNENVLSTTTTITFVSCILYICIECVQDDHVEAAALYRRAVAMIGPVSDHHQRGHSSTTRREVTLEETVRALLRHMAISQGLPVKRSAATAAGAGAGAGGGPVVAVDGPERHYQFSTLQDARDELYVLMSEAHEFIVHVGEIKISVSKKGWKPSPDLMSWQSSIEANLSKWLSALRHFVGSNPDTVSRPDDIERFALLNVGFSHYYIWVATSLSMDETVFDHFITPFQAMIEHARHAAATRNSGGGRPVFVFETRFLPSLFFIACKCRDPVVRRQAVSLLESGPLIENTFKAEPMAKVAKRCIGIEEAGSEGGVFHLQAHKTEFPPEGHRITWNKLIEMPDAHHGRVDQYLMFGRWQQQQQQVGGEWISSTHIVKI</sequence>
<comment type="caution">
    <text evidence="7">The sequence shown here is derived from an EMBL/GenBank/DDBJ whole genome shotgun (WGS) entry which is preliminary data.</text>
</comment>
<evidence type="ECO:0000256" key="4">
    <source>
        <dbReference type="ARBA" id="ARBA00023125"/>
    </source>
</evidence>
<evidence type="ECO:0000256" key="3">
    <source>
        <dbReference type="ARBA" id="ARBA00023015"/>
    </source>
</evidence>
<dbReference type="PANTHER" id="PTHR36206">
    <property type="entry name" value="ASPERCRYPTIN BIOSYNTHESIS CLUSTER-SPECIFIC TRANSCRIPTION REGULATOR ATNN-RELATED"/>
    <property type="match status" value="1"/>
</dbReference>
<dbReference type="InterPro" id="IPR052360">
    <property type="entry name" value="Transcr_Regulatory_Proteins"/>
</dbReference>
<evidence type="ECO:0000313" key="8">
    <source>
        <dbReference type="Proteomes" id="UP000185904"/>
    </source>
</evidence>
<name>A0A178CQM1_9EURO</name>
<dbReference type="EMBL" id="LVCJ01000061">
    <property type="protein sequence ID" value="OAL31747.1"/>
    <property type="molecule type" value="Genomic_DNA"/>
</dbReference>
<dbReference type="InterPro" id="IPR021858">
    <property type="entry name" value="Fun_TF"/>
</dbReference>
<keyword evidence="4" id="KW-0238">DNA-binding</keyword>
<dbReference type="GeneID" id="34591548"/>
<evidence type="ECO:0000256" key="1">
    <source>
        <dbReference type="ARBA" id="ARBA00022723"/>
    </source>
</evidence>
<protein>
    <submittedName>
        <fullName evidence="7">Uncharacterized protein</fullName>
    </submittedName>
</protein>
<dbReference type="OrthoDB" id="2593732at2759"/>
<dbReference type="Proteomes" id="UP000185904">
    <property type="component" value="Unassembled WGS sequence"/>
</dbReference>
<dbReference type="GO" id="GO:0046872">
    <property type="term" value="F:metal ion binding"/>
    <property type="evidence" value="ECO:0007669"/>
    <property type="project" value="UniProtKB-KW"/>
</dbReference>
<evidence type="ECO:0000256" key="5">
    <source>
        <dbReference type="ARBA" id="ARBA00023163"/>
    </source>
</evidence>
<keyword evidence="3" id="KW-0805">Transcription regulation</keyword>
<dbReference type="RefSeq" id="XP_022497677.1">
    <property type="nucleotide sequence ID" value="XM_022646421.1"/>
</dbReference>
<gene>
    <name evidence="7" type="ORF">AYO20_08140</name>
</gene>
<dbReference type="AlphaFoldDB" id="A0A178CQM1"/>
<accession>A0A178CQM1</accession>
<evidence type="ECO:0000256" key="6">
    <source>
        <dbReference type="ARBA" id="ARBA00023242"/>
    </source>
</evidence>